<gene>
    <name evidence="7" type="ORF">ACJMK2_028726</name>
</gene>
<evidence type="ECO:0000313" key="8">
    <source>
        <dbReference type="Proteomes" id="UP001634394"/>
    </source>
</evidence>
<reference evidence="7 8" key="1">
    <citation type="submission" date="2024-11" db="EMBL/GenBank/DDBJ databases">
        <title>Chromosome-level genome assembly of the freshwater bivalve Anodonta woodiana.</title>
        <authorList>
            <person name="Chen X."/>
        </authorList>
    </citation>
    <scope>NUCLEOTIDE SEQUENCE [LARGE SCALE GENOMIC DNA]</scope>
    <source>
        <strain evidence="7">MN2024</strain>
        <tissue evidence="7">Gills</tissue>
    </source>
</reference>
<dbReference type="GO" id="GO:0005634">
    <property type="term" value="C:nucleus"/>
    <property type="evidence" value="ECO:0007669"/>
    <property type="project" value="UniProtKB-SubCell"/>
</dbReference>
<keyword evidence="8" id="KW-1185">Reference proteome</keyword>
<comment type="similarity">
    <text evidence="5">Belongs to the SPT3 family.</text>
</comment>
<dbReference type="PANTHER" id="PTHR11380">
    <property type="entry name" value="TRANSCRIPTION INITIATION FACTOR TFIID/SUPT3-RELATED"/>
    <property type="match status" value="1"/>
</dbReference>
<dbReference type="PANTHER" id="PTHR11380:SF16">
    <property type="entry name" value="TRANSCRIPTION INITIATION PROTEIN SPT3 HOMOLOG"/>
    <property type="match status" value="1"/>
</dbReference>
<dbReference type="InterPro" id="IPR009072">
    <property type="entry name" value="Histone-fold"/>
</dbReference>
<dbReference type="AlphaFoldDB" id="A0ABD3X802"/>
<accession>A0ABD3X802</accession>
<sequence length="309" mass="34787">MYTIYYVHYFSSDIYNCHMHGLGDCHKPLYESAVLIEEIVQQQMTALLYKVAEVAVARNNRVIGLEDILFVMRKDKIKLQRLLRLLQLKDTKSVALRGTSVDEEDASDLSAGTQYFLPVKQRKKICMDFLSSIDQTGELTSLLDNDSPDEVKNERLLRADLVSRGLNPQQYMEFCESRQANFSKKFKSQRFKDWLLSGLVIDVKPNNLALEIFSYLTYETVAQSPPLTPSTPSHGQVGSTSAPPTPTQVGASSTNKVKPKKRKRTVSMEVPFQEAISPADIREAMRRYSNSIGPFVSQMLSSNVCISAG</sequence>
<organism evidence="7 8">
    <name type="scientific">Sinanodonta woodiana</name>
    <name type="common">Chinese pond mussel</name>
    <name type="synonym">Anodonta woodiana</name>
    <dbReference type="NCBI Taxonomy" id="1069815"/>
    <lineage>
        <taxon>Eukaryota</taxon>
        <taxon>Metazoa</taxon>
        <taxon>Spiralia</taxon>
        <taxon>Lophotrochozoa</taxon>
        <taxon>Mollusca</taxon>
        <taxon>Bivalvia</taxon>
        <taxon>Autobranchia</taxon>
        <taxon>Heteroconchia</taxon>
        <taxon>Palaeoheterodonta</taxon>
        <taxon>Unionida</taxon>
        <taxon>Unionoidea</taxon>
        <taxon>Unionidae</taxon>
        <taxon>Unioninae</taxon>
        <taxon>Sinanodonta</taxon>
    </lineage>
</organism>
<proteinExistence type="inferred from homology"/>
<feature type="region of interest" description="Disordered" evidence="6">
    <location>
        <begin position="225"/>
        <end position="266"/>
    </location>
</feature>
<dbReference type="Gene3D" id="1.10.20.10">
    <property type="entry name" value="Histone, subunit A"/>
    <property type="match status" value="1"/>
</dbReference>
<dbReference type="EMBL" id="JBJQND010000003">
    <property type="protein sequence ID" value="KAL3882374.1"/>
    <property type="molecule type" value="Genomic_DNA"/>
</dbReference>
<evidence type="ECO:0000256" key="1">
    <source>
        <dbReference type="ARBA" id="ARBA00004123"/>
    </source>
</evidence>
<comment type="caution">
    <text evidence="7">The sequence shown here is derived from an EMBL/GenBank/DDBJ whole genome shotgun (WGS) entry which is preliminary data.</text>
</comment>
<dbReference type="InterPro" id="IPR003195">
    <property type="entry name" value="TFIID_TAF13"/>
</dbReference>
<dbReference type="CDD" id="cd07978">
    <property type="entry name" value="HFD_TAF13"/>
    <property type="match status" value="1"/>
</dbReference>
<evidence type="ECO:0000256" key="3">
    <source>
        <dbReference type="ARBA" id="ARBA00023163"/>
    </source>
</evidence>
<keyword evidence="2" id="KW-0805">Transcription regulation</keyword>
<protein>
    <recommendedName>
        <fullName evidence="9">Transcription initiation protein SPT3 homolog</fullName>
    </recommendedName>
</protein>
<name>A0ABD3X802_SINWO</name>
<dbReference type="Pfam" id="PF02269">
    <property type="entry name" value="TFIID-18kDa"/>
    <property type="match status" value="1"/>
</dbReference>
<evidence type="ECO:0008006" key="9">
    <source>
        <dbReference type="Google" id="ProtNLM"/>
    </source>
</evidence>
<evidence type="ECO:0000313" key="7">
    <source>
        <dbReference type="EMBL" id="KAL3882374.1"/>
    </source>
</evidence>
<keyword evidence="3" id="KW-0804">Transcription</keyword>
<feature type="compositionally biased region" description="Polar residues" evidence="6">
    <location>
        <begin position="225"/>
        <end position="256"/>
    </location>
</feature>
<dbReference type="Proteomes" id="UP001634394">
    <property type="component" value="Unassembled WGS sequence"/>
</dbReference>
<evidence type="ECO:0000256" key="5">
    <source>
        <dbReference type="ARBA" id="ARBA00061274"/>
    </source>
</evidence>
<comment type="subcellular location">
    <subcellularLocation>
        <location evidence="1">Nucleus</location>
    </subcellularLocation>
</comment>
<evidence type="ECO:0000256" key="6">
    <source>
        <dbReference type="SAM" id="MobiDB-lite"/>
    </source>
</evidence>
<evidence type="ECO:0000256" key="4">
    <source>
        <dbReference type="ARBA" id="ARBA00023242"/>
    </source>
</evidence>
<keyword evidence="4" id="KW-0539">Nucleus</keyword>
<evidence type="ECO:0000256" key="2">
    <source>
        <dbReference type="ARBA" id="ARBA00023015"/>
    </source>
</evidence>